<dbReference type="SUPFAM" id="SSF53335">
    <property type="entry name" value="S-adenosyl-L-methionine-dependent methyltransferases"/>
    <property type="match status" value="1"/>
</dbReference>
<dbReference type="PATRIC" id="fig|1502723.3.peg.757"/>
<dbReference type="InterPro" id="IPR006764">
    <property type="entry name" value="SAM_dep_MeTrfase_SAV2177_type"/>
</dbReference>
<dbReference type="InterPro" id="IPR029063">
    <property type="entry name" value="SAM-dependent_MTases_sf"/>
</dbReference>
<dbReference type="AlphaFoldDB" id="A0A0D8B5C2"/>
<dbReference type="Pfam" id="PF04672">
    <property type="entry name" value="Methyltransf_19"/>
    <property type="match status" value="1"/>
</dbReference>
<reference evidence="2 3" key="2">
    <citation type="journal article" date="2016" name="Genome Announc.">
        <title>Permanent Draft Genome Sequences for Two Variants of Frankia sp. Strain CpI1, the First Frankia Strain Isolated from Root Nodules of Comptonia peregrina.</title>
        <authorList>
            <person name="Oshone R."/>
            <person name="Hurst S.G.IV."/>
            <person name="Abebe-Akele F."/>
            <person name="Simpson S."/>
            <person name="Morris K."/>
            <person name="Thomas W.K."/>
            <person name="Tisa L.S."/>
        </authorList>
    </citation>
    <scope>NUCLEOTIDE SEQUENCE [LARGE SCALE GENOMIC DNA]</scope>
    <source>
        <strain evidence="3">CpI1-S</strain>
    </source>
</reference>
<dbReference type="PIRSF" id="PIRSF017393">
    <property type="entry name" value="MTase_SAV2177"/>
    <property type="match status" value="1"/>
</dbReference>
<evidence type="ECO:0000256" key="1">
    <source>
        <dbReference type="SAM" id="MobiDB-lite"/>
    </source>
</evidence>
<evidence type="ECO:0000313" key="2">
    <source>
        <dbReference type="EMBL" id="KJE19493.1"/>
    </source>
</evidence>
<reference evidence="3" key="1">
    <citation type="submission" date="2015-02" db="EMBL/GenBank/DDBJ databases">
        <title>Draft Genome of Frankia sp. CpI1-S.</title>
        <authorList>
            <person name="Oshone R.T."/>
            <person name="Ngom M."/>
            <person name="Ghodhbane-Gtari F."/>
            <person name="Gtari M."/>
            <person name="Morris K."/>
            <person name="Thomas K."/>
            <person name="Sen A."/>
            <person name="Tisa L.S."/>
        </authorList>
    </citation>
    <scope>NUCLEOTIDE SEQUENCE [LARGE SCALE GENOMIC DNA]</scope>
    <source>
        <strain evidence="3">CpI1-S</strain>
    </source>
</reference>
<protein>
    <submittedName>
        <fullName evidence="2">S-adenosyl methyltransferase</fullName>
    </submittedName>
</protein>
<organism evidence="2 3">
    <name type="scientific">Frankia torreyi</name>
    <dbReference type="NCBI Taxonomy" id="1856"/>
    <lineage>
        <taxon>Bacteria</taxon>
        <taxon>Bacillati</taxon>
        <taxon>Actinomycetota</taxon>
        <taxon>Actinomycetes</taxon>
        <taxon>Frankiales</taxon>
        <taxon>Frankiaceae</taxon>
        <taxon>Frankia</taxon>
    </lineage>
</organism>
<evidence type="ECO:0000313" key="3">
    <source>
        <dbReference type="Proteomes" id="UP000032545"/>
    </source>
</evidence>
<dbReference type="EMBL" id="JYFN01000103">
    <property type="protein sequence ID" value="KJE19493.1"/>
    <property type="molecule type" value="Genomic_DNA"/>
</dbReference>
<keyword evidence="2" id="KW-0808">Transferase</keyword>
<dbReference type="Gene3D" id="3.40.50.150">
    <property type="entry name" value="Vaccinia Virus protein VP39"/>
    <property type="match status" value="1"/>
</dbReference>
<sequence length="291" mass="31204">MTGGKPHEAGVDGAGGATWRTTLGGAHSPIDLRTDQPHSARMYDYYLGGKDNFPADREAAEQALAAFPNARVASHANRAFMVRTTRHLAGEAGVRQFLDIGTGIPTSPNLHEVAQSVAPDARVVYADNDPIVLTHARALLTSTPQGTTTYLDVDLHDPESILAAPELRTALDLTRPVALSLIAIMHFIPDADDPRGLLGRLLRELPSGSYLTLTHATADHDEGMERLAAAYRAGGIPAQARTRAEVARFFDGLELLDPGLQIVHRWRPDGAAPTDLTDAQVSFYGAVGRKP</sequence>
<gene>
    <name evidence="2" type="ORF">FF36_06235</name>
</gene>
<proteinExistence type="predicted"/>
<keyword evidence="3" id="KW-1185">Reference proteome</keyword>
<accession>A0A0D8B5C2</accession>
<keyword evidence="2" id="KW-0489">Methyltransferase</keyword>
<name>A0A0D8B5C2_9ACTN</name>
<dbReference type="RefSeq" id="WP_044888627.1">
    <property type="nucleotide sequence ID" value="NZ_JYFN01000103.1"/>
</dbReference>
<dbReference type="GO" id="GO:0008168">
    <property type="term" value="F:methyltransferase activity"/>
    <property type="evidence" value="ECO:0007669"/>
    <property type="project" value="UniProtKB-KW"/>
</dbReference>
<feature type="region of interest" description="Disordered" evidence="1">
    <location>
        <begin position="1"/>
        <end position="34"/>
    </location>
</feature>
<dbReference type="Proteomes" id="UP000032545">
    <property type="component" value="Unassembled WGS sequence"/>
</dbReference>
<comment type="caution">
    <text evidence="2">The sequence shown here is derived from an EMBL/GenBank/DDBJ whole genome shotgun (WGS) entry which is preliminary data.</text>
</comment>
<feature type="compositionally biased region" description="Basic and acidic residues" evidence="1">
    <location>
        <begin position="1"/>
        <end position="10"/>
    </location>
</feature>
<dbReference type="GO" id="GO:0032259">
    <property type="term" value="P:methylation"/>
    <property type="evidence" value="ECO:0007669"/>
    <property type="project" value="UniProtKB-KW"/>
</dbReference>
<dbReference type="OrthoDB" id="3215819at2"/>